<dbReference type="RefSeq" id="WP_076332835.1">
    <property type="nucleotide sequence ID" value="NZ_MRTJ01000008.1"/>
</dbReference>
<evidence type="ECO:0000259" key="1">
    <source>
        <dbReference type="Pfam" id="PF00535"/>
    </source>
</evidence>
<dbReference type="CDD" id="cd00761">
    <property type="entry name" value="Glyco_tranf_GTA_type"/>
    <property type="match status" value="1"/>
</dbReference>
<reference evidence="2 3" key="1">
    <citation type="submission" date="2016-11" db="EMBL/GenBank/DDBJ databases">
        <title>Paenibacillus species isolates.</title>
        <authorList>
            <person name="Beno S.M."/>
        </authorList>
    </citation>
    <scope>NUCLEOTIDE SEQUENCE [LARGE SCALE GENOMIC DNA]</scope>
    <source>
        <strain evidence="2 3">FSL H8-0246</strain>
    </source>
</reference>
<evidence type="ECO:0000313" key="2">
    <source>
        <dbReference type="EMBL" id="OMF12120.1"/>
    </source>
</evidence>
<comment type="caution">
    <text evidence="2">The sequence shown here is derived from an EMBL/GenBank/DDBJ whole genome shotgun (WGS) entry which is preliminary data.</text>
</comment>
<evidence type="ECO:0000313" key="3">
    <source>
        <dbReference type="Proteomes" id="UP000187134"/>
    </source>
</evidence>
<dbReference type="EMBL" id="MRTJ01000008">
    <property type="protein sequence ID" value="OMF12120.1"/>
    <property type="molecule type" value="Genomic_DNA"/>
</dbReference>
<proteinExistence type="predicted"/>
<dbReference type="InterPro" id="IPR050834">
    <property type="entry name" value="Glycosyltransf_2"/>
</dbReference>
<dbReference type="AlphaFoldDB" id="A0A1R1BQG5"/>
<protein>
    <recommendedName>
        <fullName evidence="1">Glycosyltransferase 2-like domain-containing protein</fullName>
    </recommendedName>
</protein>
<dbReference type="Gene3D" id="3.90.550.10">
    <property type="entry name" value="Spore Coat Polysaccharide Biosynthesis Protein SpsA, Chain A"/>
    <property type="match status" value="1"/>
</dbReference>
<dbReference type="InterPro" id="IPR001173">
    <property type="entry name" value="Glyco_trans_2-like"/>
</dbReference>
<dbReference type="InterPro" id="IPR029044">
    <property type="entry name" value="Nucleotide-diphossugar_trans"/>
</dbReference>
<name>A0A1R1BQG5_PAEAM</name>
<organism evidence="2 3">
    <name type="scientific">Paenibacillus amylolyticus</name>
    <dbReference type="NCBI Taxonomy" id="1451"/>
    <lineage>
        <taxon>Bacteria</taxon>
        <taxon>Bacillati</taxon>
        <taxon>Bacillota</taxon>
        <taxon>Bacilli</taxon>
        <taxon>Bacillales</taxon>
        <taxon>Paenibacillaceae</taxon>
        <taxon>Paenibacillus</taxon>
    </lineage>
</organism>
<feature type="domain" description="Glycosyltransferase 2-like" evidence="1">
    <location>
        <begin position="5"/>
        <end position="162"/>
    </location>
</feature>
<dbReference type="OrthoDB" id="257969at2"/>
<dbReference type="Proteomes" id="UP000187134">
    <property type="component" value="Unassembled WGS sequence"/>
</dbReference>
<accession>A0A1R1BQG5</accession>
<dbReference type="Pfam" id="PF00535">
    <property type="entry name" value="Glycos_transf_2"/>
    <property type="match status" value="1"/>
</dbReference>
<gene>
    <name evidence="2" type="ORF">BK131_19140</name>
</gene>
<sequence>MVRITVIIPTQDRLQDLHRCIKGIQDNDLKLLHEIIVVDDGSETTISPLVESFNLPIRVIRNERPKGAAICRNIAGMSVESNVIAFLDDDAVPTADWLSVIKRELLENRGGITGRVLRFDSGIVSAARQARYDMRYLSVSREQPVQFFSGGNSAVWTTLFKKVNGFNSLGSGGDNNFVIDIENQGFKIHFIPELIILHRNSKGLMKAVIEAYNSGKFHPKQVSLRDSVRNLAAVKQSAIGKTFWIASLNWSLNAIHLLGRIQKREIQLKNMK</sequence>
<dbReference type="PANTHER" id="PTHR43685">
    <property type="entry name" value="GLYCOSYLTRANSFERASE"/>
    <property type="match status" value="1"/>
</dbReference>
<dbReference type="SUPFAM" id="SSF53448">
    <property type="entry name" value="Nucleotide-diphospho-sugar transferases"/>
    <property type="match status" value="1"/>
</dbReference>
<dbReference type="PANTHER" id="PTHR43685:SF3">
    <property type="entry name" value="SLR2126 PROTEIN"/>
    <property type="match status" value="1"/>
</dbReference>